<name>A0A0E9T3K8_ANGAN</name>
<protein>
    <submittedName>
        <fullName evidence="1">Uncharacterized protein</fullName>
    </submittedName>
</protein>
<sequence length="37" mass="4042">MSSMRWTSAVPSSSTPKEMMTMLGSYLATSLVPASMW</sequence>
<organism evidence="1">
    <name type="scientific">Anguilla anguilla</name>
    <name type="common">European freshwater eel</name>
    <name type="synonym">Muraena anguilla</name>
    <dbReference type="NCBI Taxonomy" id="7936"/>
    <lineage>
        <taxon>Eukaryota</taxon>
        <taxon>Metazoa</taxon>
        <taxon>Chordata</taxon>
        <taxon>Craniata</taxon>
        <taxon>Vertebrata</taxon>
        <taxon>Euteleostomi</taxon>
        <taxon>Actinopterygii</taxon>
        <taxon>Neopterygii</taxon>
        <taxon>Teleostei</taxon>
        <taxon>Anguilliformes</taxon>
        <taxon>Anguillidae</taxon>
        <taxon>Anguilla</taxon>
    </lineage>
</organism>
<accession>A0A0E9T3K8</accession>
<reference evidence="1" key="2">
    <citation type="journal article" date="2015" name="Fish Shellfish Immunol.">
        <title>Early steps in the European eel (Anguilla anguilla)-Vibrio vulnificus interaction in the gills: Role of the RtxA13 toxin.</title>
        <authorList>
            <person name="Callol A."/>
            <person name="Pajuelo D."/>
            <person name="Ebbesson L."/>
            <person name="Teles M."/>
            <person name="MacKenzie S."/>
            <person name="Amaro C."/>
        </authorList>
    </citation>
    <scope>NUCLEOTIDE SEQUENCE</scope>
</reference>
<evidence type="ECO:0000313" key="1">
    <source>
        <dbReference type="EMBL" id="JAH48204.1"/>
    </source>
</evidence>
<reference evidence="1" key="1">
    <citation type="submission" date="2014-11" db="EMBL/GenBank/DDBJ databases">
        <authorList>
            <person name="Amaro Gonzalez C."/>
        </authorList>
    </citation>
    <scope>NUCLEOTIDE SEQUENCE</scope>
</reference>
<dbReference type="EMBL" id="GBXM01060373">
    <property type="protein sequence ID" value="JAH48204.1"/>
    <property type="molecule type" value="Transcribed_RNA"/>
</dbReference>
<proteinExistence type="predicted"/>
<dbReference type="AlphaFoldDB" id="A0A0E9T3K8"/>